<dbReference type="AlphaFoldDB" id="A0A0P7YUN9"/>
<dbReference type="EMBL" id="LJZR01000021">
    <property type="protein sequence ID" value="KPQ34264.1"/>
    <property type="molecule type" value="Genomic_DNA"/>
</dbReference>
<sequence length="198" mass="20783">MAILDSKGRLFGKLSLLDLGAALAIFMVVFGIFFYPGATGSIAQSNVTKQAVEVDVIARGLTVLNPEQFLADLATTTETKIIVRNQPYGDPVQIKKVLALPRSVAVPQPDGSVKSYPDPRPELGYTADMLITLGSEAQVVDGSPILGVPVKIGTPVEIEGKSYNFKVSTVAIRLLDDAAAPTAAPAPEPIAEPATPAE</sequence>
<dbReference type="STRING" id="1666911.HLUCCA11_15205"/>
<evidence type="ECO:0000256" key="1">
    <source>
        <dbReference type="SAM" id="Phobius"/>
    </source>
</evidence>
<evidence type="ECO:0000313" key="2">
    <source>
        <dbReference type="EMBL" id="KPQ34264.1"/>
    </source>
</evidence>
<organism evidence="2 3">
    <name type="scientific">Phormidesmis priestleyi Ana</name>
    <dbReference type="NCBI Taxonomy" id="1666911"/>
    <lineage>
        <taxon>Bacteria</taxon>
        <taxon>Bacillati</taxon>
        <taxon>Cyanobacteriota</taxon>
        <taxon>Cyanophyceae</taxon>
        <taxon>Leptolyngbyales</taxon>
        <taxon>Leptolyngbyaceae</taxon>
        <taxon>Phormidesmis</taxon>
    </lineage>
</organism>
<evidence type="ECO:0000313" key="3">
    <source>
        <dbReference type="Proteomes" id="UP000050465"/>
    </source>
</evidence>
<feature type="transmembrane region" description="Helical" evidence="1">
    <location>
        <begin position="16"/>
        <end position="35"/>
    </location>
</feature>
<keyword evidence="1" id="KW-1133">Transmembrane helix</keyword>
<keyword evidence="1" id="KW-0472">Membrane</keyword>
<dbReference type="Proteomes" id="UP000050465">
    <property type="component" value="Unassembled WGS sequence"/>
</dbReference>
<evidence type="ECO:0008006" key="4">
    <source>
        <dbReference type="Google" id="ProtNLM"/>
    </source>
</evidence>
<accession>A0A0P7YUN9</accession>
<keyword evidence="1" id="KW-0812">Transmembrane</keyword>
<dbReference type="Pfam" id="PF14221">
    <property type="entry name" value="DUF4330"/>
    <property type="match status" value="1"/>
</dbReference>
<gene>
    <name evidence="2" type="ORF">HLUCCA11_15205</name>
</gene>
<proteinExistence type="predicted"/>
<name>A0A0P7YUN9_9CYAN</name>
<comment type="caution">
    <text evidence="2">The sequence shown here is derived from an EMBL/GenBank/DDBJ whole genome shotgun (WGS) entry which is preliminary data.</text>
</comment>
<reference evidence="2 3" key="1">
    <citation type="submission" date="2015-09" db="EMBL/GenBank/DDBJ databases">
        <title>Identification and resolution of microdiversity through metagenomic sequencing of parallel consortia.</title>
        <authorList>
            <person name="Nelson W.C."/>
            <person name="Romine M.F."/>
            <person name="Lindemann S.R."/>
        </authorList>
    </citation>
    <scope>NUCLEOTIDE SEQUENCE [LARGE SCALE GENOMIC DNA]</scope>
    <source>
        <strain evidence="2">Ana</strain>
    </source>
</reference>
<dbReference type="PATRIC" id="fig|1666911.3.peg.320"/>
<protein>
    <recommendedName>
        <fullName evidence="4">Pyruvate/2-oxoglutarate dehydrogenase complex,dihydrolipoamide dehydrogenase (E3) component</fullName>
    </recommendedName>
</protein>
<dbReference type="InterPro" id="IPR025480">
    <property type="entry name" value="DUF4330"/>
</dbReference>